<dbReference type="EMBL" id="VDMD01000001">
    <property type="protein sequence ID" value="TRM70552.1"/>
    <property type="molecule type" value="Genomic_DNA"/>
</dbReference>
<dbReference type="Proteomes" id="UP000320762">
    <property type="component" value="Unassembled WGS sequence"/>
</dbReference>
<accession>A0A550D0J4</accession>
<organism evidence="3 4">
    <name type="scientific">Schizophyllum amplum</name>
    <dbReference type="NCBI Taxonomy" id="97359"/>
    <lineage>
        <taxon>Eukaryota</taxon>
        <taxon>Fungi</taxon>
        <taxon>Dikarya</taxon>
        <taxon>Basidiomycota</taxon>
        <taxon>Agaricomycotina</taxon>
        <taxon>Agaricomycetes</taxon>
        <taxon>Agaricomycetidae</taxon>
        <taxon>Agaricales</taxon>
        <taxon>Schizophyllaceae</taxon>
        <taxon>Schizophyllum</taxon>
    </lineage>
</organism>
<proteinExistence type="predicted"/>
<comment type="caution">
    <text evidence="3">The sequence shown here is derived from an EMBL/GenBank/DDBJ whole genome shotgun (WGS) entry which is preliminary data.</text>
</comment>
<dbReference type="PROSITE" id="PS51257">
    <property type="entry name" value="PROKAR_LIPOPROTEIN"/>
    <property type="match status" value="1"/>
</dbReference>
<dbReference type="InterPro" id="IPR029058">
    <property type="entry name" value="AB_hydrolase_fold"/>
</dbReference>
<dbReference type="OrthoDB" id="5985073at2759"/>
<sequence length="472" mass="50820">MARRTTTAATAPSTIAAACLFLATLTHAIDPMWLQSSYSGGENPPGWQEGDSPGQTVFLTDGGSDVSGNYQLPSCPTILIGSAQVNGDPDSGWQGLPTVVGMDLARFPLAGYGDAVLPYYIERGKNTMNIKRALVVQPGKSRDAWKYGNLARNSMICAAANDSAPVNMDEVLVTAPMWFSDADQAAGAVGETDVYFKSNRWYEGGMSRGPGDVEISSVTALDQFIGSFMNREVYPNLETVVVLGHSLGAQFAQRYALMRDAQDGDDRVRYWIGNPGSFAWLTTARPETIQSSCADSYNAWPYGGNATDPIRQFPSTFKDEFEGDWSGVVSRYLTRTLRHAQGEADDGPGDTHCEAQAQGSTHLERGQNFQSMLECMDRGRPGNIVFDYIPDTSHQDYPMMAHPLSQYRLFLETDTSTGDATVGDEATCNAATTTTVGDDDDDDNNGAAGRGRTMGAWTIAAGMALGAVTVGW</sequence>
<keyword evidence="2" id="KW-0732">Signal</keyword>
<evidence type="ECO:0000256" key="2">
    <source>
        <dbReference type="SAM" id="SignalP"/>
    </source>
</evidence>
<evidence type="ECO:0000313" key="4">
    <source>
        <dbReference type="Proteomes" id="UP000320762"/>
    </source>
</evidence>
<evidence type="ECO:0000256" key="1">
    <source>
        <dbReference type="SAM" id="MobiDB-lite"/>
    </source>
</evidence>
<feature type="chain" id="PRO_5022215790" description="Alpha/Beta hydrolase protein" evidence="2">
    <location>
        <begin position="29"/>
        <end position="472"/>
    </location>
</feature>
<keyword evidence="4" id="KW-1185">Reference proteome</keyword>
<evidence type="ECO:0008006" key="5">
    <source>
        <dbReference type="Google" id="ProtNLM"/>
    </source>
</evidence>
<feature type="region of interest" description="Disordered" evidence="1">
    <location>
        <begin position="341"/>
        <end position="365"/>
    </location>
</feature>
<name>A0A550D0J4_9AGAR</name>
<reference evidence="3 4" key="1">
    <citation type="journal article" date="2019" name="New Phytol.">
        <title>Comparative genomics reveals unique wood-decay strategies and fruiting body development in the Schizophyllaceae.</title>
        <authorList>
            <person name="Almasi E."/>
            <person name="Sahu N."/>
            <person name="Krizsan K."/>
            <person name="Balint B."/>
            <person name="Kovacs G.M."/>
            <person name="Kiss B."/>
            <person name="Cseklye J."/>
            <person name="Drula E."/>
            <person name="Henrissat B."/>
            <person name="Nagy I."/>
            <person name="Chovatia M."/>
            <person name="Adam C."/>
            <person name="LaButti K."/>
            <person name="Lipzen A."/>
            <person name="Riley R."/>
            <person name="Grigoriev I.V."/>
            <person name="Nagy L.G."/>
        </authorList>
    </citation>
    <scope>NUCLEOTIDE SEQUENCE [LARGE SCALE GENOMIC DNA]</scope>
    <source>
        <strain evidence="3 4">NL-1724</strain>
    </source>
</reference>
<dbReference type="SUPFAM" id="SSF53474">
    <property type="entry name" value="alpha/beta-Hydrolases"/>
    <property type="match status" value="2"/>
</dbReference>
<gene>
    <name evidence="3" type="ORF">BD626DRAFT_477840</name>
</gene>
<dbReference type="PANTHER" id="PTHR35560:SF3">
    <property type="entry name" value="PEPTIDASE S9 PROLYL OLIGOPEPTIDASE CATALYTIC DOMAIN-CONTAINING PROTEIN"/>
    <property type="match status" value="1"/>
</dbReference>
<dbReference type="PANTHER" id="PTHR35560">
    <property type="entry name" value="BLL0132 PROTEIN"/>
    <property type="match status" value="1"/>
</dbReference>
<protein>
    <recommendedName>
        <fullName evidence="5">Alpha/Beta hydrolase protein</fullName>
    </recommendedName>
</protein>
<dbReference type="STRING" id="97359.A0A550D0J4"/>
<dbReference type="Gene3D" id="3.40.50.1820">
    <property type="entry name" value="alpha/beta hydrolase"/>
    <property type="match status" value="1"/>
</dbReference>
<dbReference type="AlphaFoldDB" id="A0A550D0J4"/>
<feature type="signal peptide" evidence="2">
    <location>
        <begin position="1"/>
        <end position="28"/>
    </location>
</feature>
<evidence type="ECO:0000313" key="3">
    <source>
        <dbReference type="EMBL" id="TRM70552.1"/>
    </source>
</evidence>